<dbReference type="InterPro" id="IPR039448">
    <property type="entry name" value="Beta_helix"/>
</dbReference>
<dbReference type="InterPro" id="IPR022388">
    <property type="entry name" value="CHP03808"/>
</dbReference>
<dbReference type="SUPFAM" id="SSF51126">
    <property type="entry name" value="Pectin lyase-like"/>
    <property type="match status" value="1"/>
</dbReference>
<dbReference type="EMBL" id="CP003075">
    <property type="protein sequence ID" value="AEQ50651.1"/>
    <property type="molecule type" value="Genomic_DNA"/>
</dbReference>
<accession>G4RCH9</accession>
<dbReference type="eggNOG" id="COG3420">
    <property type="taxonomic scope" value="Bacteria"/>
</dbReference>
<evidence type="ECO:0000259" key="1">
    <source>
        <dbReference type="Pfam" id="PF13229"/>
    </source>
</evidence>
<dbReference type="InterPro" id="IPR022444">
    <property type="entry name" value="Cofactor-bd_rpt"/>
</dbReference>
<dbReference type="PANTHER" id="PTHR36453:SF1">
    <property type="entry name" value="RIGHT HANDED BETA HELIX DOMAIN-CONTAINING PROTEIN"/>
    <property type="match status" value="1"/>
</dbReference>
<dbReference type="KEGG" id="phl:KKY_612"/>
<dbReference type="PATRIC" id="fig|1082931.4.peg.606"/>
<dbReference type="InterPro" id="IPR006626">
    <property type="entry name" value="PbH1"/>
</dbReference>
<dbReference type="AlphaFoldDB" id="G4RCH9"/>
<dbReference type="SMART" id="SM00710">
    <property type="entry name" value="PbH1"/>
    <property type="match status" value="8"/>
</dbReference>
<keyword evidence="3" id="KW-1185">Reference proteome</keyword>
<sequence length="419" mass="43085">MMRAAFGQAVTPWPDAATDMTEMLQAAIDSARDTGHLALPAGRFSTRGLRLPSGFMLSGVPGATRLVHLGSDPLLGAEGEANIVLAGLSIDGSGAGGEMWHGGLVHFADCENVTIRDCVVSNTALNGITLMKSSGRVENCRVGGSDYTGLFVYDAAGVSIEGNTIADCGNGGIRVWRGEAGADGTIISGNRISGIDWTDGGNGQNGNGINIFRADEVIVSGNHISDCAFSAVRLNATNNTQITGNTCLSSGEVAIFSEFSFTGSVIANNIIDGAAAGISMTNFNDGGRLAVCSGNIVRNLYEGSETNPDLDTPYGIAAEADAVISDNLIENVPGAGITAGWGPYLRDVTISGNLVRDVDIGIVVSVAEGAGAASVTGNTIIGARQHEMVGSAWWDLISSDLAGEAERFPQIVVEGNRVS</sequence>
<proteinExistence type="predicted"/>
<feature type="domain" description="Right handed beta helix" evidence="1">
    <location>
        <begin position="126"/>
        <end position="283"/>
    </location>
</feature>
<dbReference type="Pfam" id="PF13229">
    <property type="entry name" value="Beta_helix"/>
    <property type="match status" value="1"/>
</dbReference>
<dbReference type="Gene3D" id="2.160.20.10">
    <property type="entry name" value="Single-stranded right-handed beta-helix, Pectin lyase-like"/>
    <property type="match status" value="1"/>
</dbReference>
<reference evidence="2 3" key="1">
    <citation type="journal article" date="2012" name="J. Bacteriol.">
        <title>Complete genome sequence of Pelagibacterium halotolerans B2T.</title>
        <authorList>
            <person name="Huo Y.Y."/>
            <person name="Cheng H."/>
            <person name="Han X.F."/>
            <person name="Jiang X.W."/>
            <person name="Sun C."/>
            <person name="Zhang X.Q."/>
            <person name="Zhu X.F."/>
            <person name="Liu Y.F."/>
            <person name="Li P.F."/>
            <person name="Ni P.X."/>
            <person name="Wu M."/>
        </authorList>
    </citation>
    <scope>NUCLEOTIDE SEQUENCE [LARGE SCALE GENOMIC DNA]</scope>
    <source>
        <strain evidence="3">DSM 22347 / JCM 15775 / CGMCC 1.7692 / B2</strain>
    </source>
</reference>
<dbReference type="RefSeq" id="WP_014129800.1">
    <property type="nucleotide sequence ID" value="NC_016078.1"/>
</dbReference>
<dbReference type="HOGENOM" id="CLU_032301_0_0_5"/>
<evidence type="ECO:0000313" key="2">
    <source>
        <dbReference type="EMBL" id="AEQ50651.1"/>
    </source>
</evidence>
<dbReference type="InterPro" id="IPR012334">
    <property type="entry name" value="Pectin_lyas_fold"/>
</dbReference>
<protein>
    <recommendedName>
        <fullName evidence="1">Right handed beta helix domain-containing protein</fullName>
    </recommendedName>
</protein>
<dbReference type="STRING" id="1082931.KKY_612"/>
<dbReference type="Proteomes" id="UP000008850">
    <property type="component" value="Chromosome"/>
</dbReference>
<evidence type="ECO:0000313" key="3">
    <source>
        <dbReference type="Proteomes" id="UP000008850"/>
    </source>
</evidence>
<dbReference type="NCBIfam" id="TIGR03807">
    <property type="entry name" value="RR_fam_repeat"/>
    <property type="match status" value="2"/>
</dbReference>
<dbReference type="PANTHER" id="PTHR36453">
    <property type="entry name" value="SECRETED PROTEIN-RELATED"/>
    <property type="match status" value="1"/>
</dbReference>
<dbReference type="NCBIfam" id="TIGR03808">
    <property type="entry name" value="RR_plus_rpt_1"/>
    <property type="match status" value="1"/>
</dbReference>
<dbReference type="InterPro" id="IPR011050">
    <property type="entry name" value="Pectin_lyase_fold/virulence"/>
</dbReference>
<gene>
    <name evidence="2" type="ordered locus">KKY_612</name>
</gene>
<name>G4RCH9_PELHB</name>
<organism evidence="2 3">
    <name type="scientific">Pelagibacterium halotolerans (strain DSM 22347 / JCM 15775 / CGMCC 1.7692 / B2)</name>
    <dbReference type="NCBI Taxonomy" id="1082931"/>
    <lineage>
        <taxon>Bacteria</taxon>
        <taxon>Pseudomonadati</taxon>
        <taxon>Pseudomonadota</taxon>
        <taxon>Alphaproteobacteria</taxon>
        <taxon>Hyphomicrobiales</taxon>
        <taxon>Devosiaceae</taxon>
        <taxon>Pelagibacterium</taxon>
    </lineage>
</organism>